<dbReference type="AlphaFoldDB" id="A0A9Q8WHM3"/>
<sequence>MVFACLVGLKAHSTPLIGFSRTCVGYALITLVSNDNDNHTRNHSTQAWQVQRQLLVEGRHIGRRLLDNCVYPISTMAQKRQWLGQWLGGRRLQLCAPINPYIQVLTVRVSISEAELPIESRSPSAMELRRTVYALDSRSTEYGLCHPIMGPLSAEVSSPRRDQSTLSRLDNVARSISTTPSRHTAHLIVLVSEICGKGHSPQTILKGEYRTLMPTTPRYGFRTASATSLGFDGLCHRVEVPAVAEAARLDYWAALTQPWCRSMKRWETVIQLPRNSPAKAKGPAEIILQPGKGPKFMLLVLWARGSHVLWAVRRLQDDPPSLLLKRGTARQRLSVMEPQGLGYSLTRSIADHENCRCGLPGGKKQASKQINKCFCLFFPQSFCLEHGNGDLLVYNLTTLVPAHRSDLSGLARALLAALTPRGSHVDFQNVTLSSINEFRYW</sequence>
<dbReference type="GeneID" id="73342444"/>
<accession>A0A9Q8WHM3</accession>
<dbReference type="EMBL" id="CP019476">
    <property type="protein sequence ID" value="UQC82955.1"/>
    <property type="molecule type" value="Genomic_DNA"/>
</dbReference>
<gene>
    <name evidence="1" type="ORF">CLUP02_08445</name>
</gene>
<evidence type="ECO:0000313" key="2">
    <source>
        <dbReference type="Proteomes" id="UP000830671"/>
    </source>
</evidence>
<keyword evidence="2" id="KW-1185">Reference proteome</keyword>
<protein>
    <submittedName>
        <fullName evidence="1">Uncharacterized protein</fullName>
    </submittedName>
</protein>
<reference evidence="1" key="1">
    <citation type="journal article" date="2021" name="Mol. Plant Microbe Interact.">
        <title>Complete Genome Sequence of the Plant-Pathogenic Fungus Colletotrichum lupini.</title>
        <authorList>
            <person name="Baroncelli R."/>
            <person name="Pensec F."/>
            <person name="Da Lio D."/>
            <person name="Boufleur T."/>
            <person name="Vicente I."/>
            <person name="Sarrocco S."/>
            <person name="Picot A."/>
            <person name="Baraldi E."/>
            <person name="Sukno S."/>
            <person name="Thon M."/>
            <person name="Le Floch G."/>
        </authorList>
    </citation>
    <scope>NUCLEOTIDE SEQUENCE</scope>
    <source>
        <strain evidence="1">IMI 504893</strain>
    </source>
</reference>
<dbReference type="RefSeq" id="XP_049144577.1">
    <property type="nucleotide sequence ID" value="XM_049287434.1"/>
</dbReference>
<dbReference type="KEGG" id="clup:CLUP02_08445"/>
<organism evidence="1 2">
    <name type="scientific">Colletotrichum lupini</name>
    <dbReference type="NCBI Taxonomy" id="145971"/>
    <lineage>
        <taxon>Eukaryota</taxon>
        <taxon>Fungi</taxon>
        <taxon>Dikarya</taxon>
        <taxon>Ascomycota</taxon>
        <taxon>Pezizomycotina</taxon>
        <taxon>Sordariomycetes</taxon>
        <taxon>Hypocreomycetidae</taxon>
        <taxon>Glomerellales</taxon>
        <taxon>Glomerellaceae</taxon>
        <taxon>Colletotrichum</taxon>
        <taxon>Colletotrichum acutatum species complex</taxon>
    </lineage>
</organism>
<dbReference type="Proteomes" id="UP000830671">
    <property type="component" value="Chromosome 4"/>
</dbReference>
<name>A0A9Q8WHM3_9PEZI</name>
<proteinExistence type="predicted"/>
<evidence type="ECO:0000313" key="1">
    <source>
        <dbReference type="EMBL" id="UQC82955.1"/>
    </source>
</evidence>